<comment type="caution">
    <text evidence="5">The sequence shown here is derived from an EMBL/GenBank/DDBJ whole genome shotgun (WGS) entry which is preliminary data.</text>
</comment>
<dbReference type="Pfam" id="PF01887">
    <property type="entry name" value="SAM_HAT_N"/>
    <property type="match status" value="1"/>
</dbReference>
<name>A0A4R1H7W0_9GAMM</name>
<dbReference type="SUPFAM" id="SSF101852">
    <property type="entry name" value="Bacterial fluorinating enzyme, C-terminal domain"/>
    <property type="match status" value="1"/>
</dbReference>
<gene>
    <name evidence="5" type="ORF">DFR30_0526</name>
</gene>
<dbReference type="EMBL" id="SMFX01000001">
    <property type="protein sequence ID" value="TCK17298.1"/>
    <property type="molecule type" value="Genomic_DNA"/>
</dbReference>
<keyword evidence="6" id="KW-1185">Reference proteome</keyword>
<dbReference type="RefSeq" id="WP_132971187.1">
    <property type="nucleotide sequence ID" value="NZ_SMFX01000001.1"/>
</dbReference>
<feature type="domain" description="S-adenosyl-l-methionine hydroxide adenosyltransferase N-terminal" evidence="3">
    <location>
        <begin position="2"/>
        <end position="138"/>
    </location>
</feature>
<evidence type="ECO:0000259" key="4">
    <source>
        <dbReference type="Pfam" id="PF20257"/>
    </source>
</evidence>
<dbReference type="Gene3D" id="3.40.50.10790">
    <property type="entry name" value="S-adenosyl-l-methionine hydroxide adenosyltransferase, N-terminal"/>
    <property type="match status" value="1"/>
</dbReference>
<dbReference type="InterPro" id="IPR023228">
    <property type="entry name" value="SAM_OH_AdoTrfase_N_sf"/>
</dbReference>
<dbReference type="InterPro" id="IPR023227">
    <property type="entry name" value="SAM_OH_AdoTrfase_C_sf"/>
</dbReference>
<dbReference type="InterPro" id="IPR002747">
    <property type="entry name" value="SAM_OH_AdoTrfase"/>
</dbReference>
<dbReference type="Proteomes" id="UP000295707">
    <property type="component" value="Unassembled WGS sequence"/>
</dbReference>
<reference evidence="5 6" key="1">
    <citation type="submission" date="2019-03" db="EMBL/GenBank/DDBJ databases">
        <title>Genomic Encyclopedia of Type Strains, Phase IV (KMG-IV): sequencing the most valuable type-strain genomes for metagenomic binning, comparative biology and taxonomic classification.</title>
        <authorList>
            <person name="Goeker M."/>
        </authorList>
    </citation>
    <scope>NUCLEOTIDE SEQUENCE [LARGE SCALE GENOMIC DNA]</scope>
    <source>
        <strain evidence="5 6">DSM 19610</strain>
    </source>
</reference>
<keyword evidence="1" id="KW-0949">S-adenosyl-L-methionine</keyword>
<dbReference type="PANTHER" id="PTHR35092:SF1">
    <property type="entry name" value="CHLORINASE MJ1651"/>
    <property type="match status" value="1"/>
</dbReference>
<organism evidence="5 6">
    <name type="scientific">Thiogranum longum</name>
    <dbReference type="NCBI Taxonomy" id="1537524"/>
    <lineage>
        <taxon>Bacteria</taxon>
        <taxon>Pseudomonadati</taxon>
        <taxon>Pseudomonadota</taxon>
        <taxon>Gammaproteobacteria</taxon>
        <taxon>Chromatiales</taxon>
        <taxon>Ectothiorhodospiraceae</taxon>
        <taxon>Thiogranum</taxon>
    </lineage>
</organism>
<dbReference type="Gene3D" id="2.40.30.90">
    <property type="entry name" value="Bacterial fluorinating enzyme like"/>
    <property type="match status" value="1"/>
</dbReference>
<dbReference type="OrthoDB" id="9792195at2"/>
<dbReference type="Pfam" id="PF20257">
    <property type="entry name" value="SAM_HAT_C"/>
    <property type="match status" value="1"/>
</dbReference>
<accession>A0A4R1H7W0</accession>
<evidence type="ECO:0000256" key="2">
    <source>
        <dbReference type="ARBA" id="ARBA00024035"/>
    </source>
</evidence>
<evidence type="ECO:0008006" key="7">
    <source>
        <dbReference type="Google" id="ProtNLM"/>
    </source>
</evidence>
<evidence type="ECO:0000256" key="1">
    <source>
        <dbReference type="ARBA" id="ARBA00022691"/>
    </source>
</evidence>
<proteinExistence type="inferred from homology"/>
<dbReference type="PIRSF" id="PIRSF006779">
    <property type="entry name" value="UCP006779"/>
    <property type="match status" value="1"/>
</dbReference>
<dbReference type="SUPFAM" id="SSF102522">
    <property type="entry name" value="Bacterial fluorinating enzyme, N-terminal domain"/>
    <property type="match status" value="1"/>
</dbReference>
<comment type="similarity">
    <text evidence="2">Belongs to the SAM hydrolase / SAM-dependent halogenase family.</text>
</comment>
<dbReference type="InterPro" id="IPR046470">
    <property type="entry name" value="SAM_HAT_C"/>
</dbReference>
<protein>
    <recommendedName>
        <fullName evidence="7">SAM-dependent chlorinase/fluorinase</fullName>
    </recommendedName>
</protein>
<dbReference type="PANTHER" id="PTHR35092">
    <property type="entry name" value="CHLORINASE MJ1651"/>
    <property type="match status" value="1"/>
</dbReference>
<dbReference type="InterPro" id="IPR046469">
    <property type="entry name" value="SAM_HAT_N"/>
</dbReference>
<evidence type="ECO:0000313" key="5">
    <source>
        <dbReference type="EMBL" id="TCK17298.1"/>
    </source>
</evidence>
<dbReference type="AlphaFoldDB" id="A0A4R1H7W0"/>
<evidence type="ECO:0000313" key="6">
    <source>
        <dbReference type="Proteomes" id="UP000295707"/>
    </source>
</evidence>
<feature type="domain" description="S-adenosyl-l-methionine hydroxide adenosyltransferase C-terminal" evidence="4">
    <location>
        <begin position="161"/>
        <end position="239"/>
    </location>
</feature>
<evidence type="ECO:0000259" key="3">
    <source>
        <dbReference type="Pfam" id="PF01887"/>
    </source>
</evidence>
<sequence length="243" mass="26431">MIAIMTDFGVSGPYIGQMRAVIHAQAPGVDVVDLFPDLPACNVKAAAYLLPAYTQYLPEGTVCLCVVDPGVGTHRRALALQIDRRWFVGPDNGLFSVLLNRGEEITTKEIHWRPDQLSDSFHGRDLFAPVAARLAKGVDDGIETIEAGALVMPDWPDELSEVIYLDSFSNAITGLTATDLPETTVLEVAGYQCQYTRTFAEAGPGRLFWYRNSNGLVEIAMNQAGASEKTGIRVGDTIRIVSN</sequence>